<dbReference type="HOGENOM" id="CLU_1828190_0_0_1"/>
<dbReference type="PROSITE" id="PS50888">
    <property type="entry name" value="BHLH"/>
    <property type="match status" value="1"/>
</dbReference>
<dbReference type="EnsemblPlants" id="KEH31883">
    <property type="protein sequence ID" value="KEH31883"/>
    <property type="gene ID" value="MTR_4g107320"/>
</dbReference>
<evidence type="ECO:0000313" key="7">
    <source>
        <dbReference type="EnsemblPlants" id="KEH31883"/>
    </source>
</evidence>
<dbReference type="InterPro" id="IPR011598">
    <property type="entry name" value="bHLH_dom"/>
</dbReference>
<keyword evidence="2" id="KW-0805">Transcription regulation</keyword>
<dbReference type="GO" id="GO:0003700">
    <property type="term" value="F:DNA-binding transcription factor activity"/>
    <property type="evidence" value="ECO:0000318"/>
    <property type="project" value="GO_Central"/>
</dbReference>
<dbReference type="GO" id="GO:0003677">
    <property type="term" value="F:DNA binding"/>
    <property type="evidence" value="ECO:0007669"/>
    <property type="project" value="UniProtKB-KW"/>
</dbReference>
<keyword evidence="6" id="KW-0238">DNA-binding</keyword>
<dbReference type="PANTHER" id="PTHR12565:SF431">
    <property type="entry name" value="TRANSCRIPTION FACTOR BHLH137"/>
    <property type="match status" value="1"/>
</dbReference>
<dbReference type="STRING" id="3880.A0A072US61"/>
<reference evidence="6 8" key="2">
    <citation type="journal article" date="2014" name="BMC Genomics">
        <title>An improved genome release (version Mt4.0) for the model legume Medicago truncatula.</title>
        <authorList>
            <person name="Tang H."/>
            <person name="Krishnakumar V."/>
            <person name="Bidwell S."/>
            <person name="Rosen B."/>
            <person name="Chan A."/>
            <person name="Zhou S."/>
            <person name="Gentzbittel L."/>
            <person name="Childs K.L."/>
            <person name="Yandell M."/>
            <person name="Gundlach H."/>
            <person name="Mayer K.F."/>
            <person name="Schwartz D.C."/>
            <person name="Town C.D."/>
        </authorList>
    </citation>
    <scope>GENOME REANNOTATION</scope>
    <source>
        <strain evidence="6">A17</strain>
        <strain evidence="7 8">cv. Jemalong A17</strain>
    </source>
</reference>
<evidence type="ECO:0000256" key="4">
    <source>
        <dbReference type="ARBA" id="ARBA00023242"/>
    </source>
</evidence>
<name>A0A072US61_MEDTR</name>
<proteinExistence type="predicted"/>
<feature type="domain" description="BHLH" evidence="5">
    <location>
        <begin position="48"/>
        <end position="99"/>
    </location>
</feature>
<dbReference type="PANTHER" id="PTHR12565">
    <property type="entry name" value="STEROL REGULATORY ELEMENT-BINDING PROTEIN"/>
    <property type="match status" value="1"/>
</dbReference>
<gene>
    <name evidence="6" type="ordered locus">MTR_4g107320</name>
</gene>
<accession>A0A072US61</accession>
<reference evidence="6 8" key="1">
    <citation type="journal article" date="2011" name="Nature">
        <title>The Medicago genome provides insight into the evolution of rhizobial symbioses.</title>
        <authorList>
            <person name="Young N.D."/>
            <person name="Debelle F."/>
            <person name="Oldroyd G.E."/>
            <person name="Geurts R."/>
            <person name="Cannon S.B."/>
            <person name="Udvardi M.K."/>
            <person name="Benedito V.A."/>
            <person name="Mayer K.F."/>
            <person name="Gouzy J."/>
            <person name="Schoof H."/>
            <person name="Van de Peer Y."/>
            <person name="Proost S."/>
            <person name="Cook D.R."/>
            <person name="Meyers B.C."/>
            <person name="Spannagl M."/>
            <person name="Cheung F."/>
            <person name="De Mita S."/>
            <person name="Krishnakumar V."/>
            <person name="Gundlach H."/>
            <person name="Zhou S."/>
            <person name="Mudge J."/>
            <person name="Bharti A.K."/>
            <person name="Murray J.D."/>
            <person name="Naoumkina M.A."/>
            <person name="Rosen B."/>
            <person name="Silverstein K.A."/>
            <person name="Tang H."/>
            <person name="Rombauts S."/>
            <person name="Zhao P.X."/>
            <person name="Zhou P."/>
            <person name="Barbe V."/>
            <person name="Bardou P."/>
            <person name="Bechner M."/>
            <person name="Bellec A."/>
            <person name="Berger A."/>
            <person name="Berges H."/>
            <person name="Bidwell S."/>
            <person name="Bisseling T."/>
            <person name="Choisne N."/>
            <person name="Couloux A."/>
            <person name="Denny R."/>
            <person name="Deshpande S."/>
            <person name="Dai X."/>
            <person name="Doyle J.J."/>
            <person name="Dudez A.M."/>
            <person name="Farmer A.D."/>
            <person name="Fouteau S."/>
            <person name="Franken C."/>
            <person name="Gibelin C."/>
            <person name="Gish J."/>
            <person name="Goldstein S."/>
            <person name="Gonzalez A.J."/>
            <person name="Green P.J."/>
            <person name="Hallab A."/>
            <person name="Hartog M."/>
            <person name="Hua A."/>
            <person name="Humphray S.J."/>
            <person name="Jeong D.H."/>
            <person name="Jing Y."/>
            <person name="Jocker A."/>
            <person name="Kenton S.M."/>
            <person name="Kim D.J."/>
            <person name="Klee K."/>
            <person name="Lai H."/>
            <person name="Lang C."/>
            <person name="Lin S."/>
            <person name="Macmil S.L."/>
            <person name="Magdelenat G."/>
            <person name="Matthews L."/>
            <person name="McCorrison J."/>
            <person name="Monaghan E.L."/>
            <person name="Mun J.H."/>
            <person name="Najar F.Z."/>
            <person name="Nicholson C."/>
            <person name="Noirot C."/>
            <person name="O'Bleness M."/>
            <person name="Paule C.R."/>
            <person name="Poulain J."/>
            <person name="Prion F."/>
            <person name="Qin B."/>
            <person name="Qu C."/>
            <person name="Retzel E.F."/>
            <person name="Riddle C."/>
            <person name="Sallet E."/>
            <person name="Samain S."/>
            <person name="Samson N."/>
            <person name="Sanders I."/>
            <person name="Saurat O."/>
            <person name="Scarpelli C."/>
            <person name="Schiex T."/>
            <person name="Segurens B."/>
            <person name="Severin A.J."/>
            <person name="Sherrier D.J."/>
            <person name="Shi R."/>
            <person name="Sims S."/>
            <person name="Singer S.R."/>
            <person name="Sinharoy S."/>
            <person name="Sterck L."/>
            <person name="Viollet A."/>
            <person name="Wang B.B."/>
            <person name="Wang K."/>
            <person name="Wang M."/>
            <person name="Wang X."/>
            <person name="Warfsmann J."/>
            <person name="Weissenbach J."/>
            <person name="White D.D."/>
            <person name="White J.D."/>
            <person name="Wiley G.B."/>
            <person name="Wincker P."/>
            <person name="Xing Y."/>
            <person name="Yang L."/>
            <person name="Yao Z."/>
            <person name="Ying F."/>
            <person name="Zhai J."/>
            <person name="Zhou L."/>
            <person name="Zuber A."/>
            <person name="Denarie J."/>
            <person name="Dixon R.A."/>
            <person name="May G.D."/>
            <person name="Schwartz D.C."/>
            <person name="Rogers J."/>
            <person name="Quetier F."/>
            <person name="Town C.D."/>
            <person name="Roe B.A."/>
        </authorList>
    </citation>
    <scope>NUCLEOTIDE SEQUENCE [LARGE SCALE GENOMIC DNA]</scope>
    <source>
        <strain evidence="6">A17</strain>
        <strain evidence="7 8">cv. Jemalong A17</strain>
    </source>
</reference>
<evidence type="ECO:0000256" key="1">
    <source>
        <dbReference type="ARBA" id="ARBA00004123"/>
    </source>
</evidence>
<organism evidence="6 8">
    <name type="scientific">Medicago truncatula</name>
    <name type="common">Barrel medic</name>
    <name type="synonym">Medicago tribuloides</name>
    <dbReference type="NCBI Taxonomy" id="3880"/>
    <lineage>
        <taxon>Eukaryota</taxon>
        <taxon>Viridiplantae</taxon>
        <taxon>Streptophyta</taxon>
        <taxon>Embryophyta</taxon>
        <taxon>Tracheophyta</taxon>
        <taxon>Spermatophyta</taxon>
        <taxon>Magnoliopsida</taxon>
        <taxon>eudicotyledons</taxon>
        <taxon>Gunneridae</taxon>
        <taxon>Pentapetalae</taxon>
        <taxon>rosids</taxon>
        <taxon>fabids</taxon>
        <taxon>Fabales</taxon>
        <taxon>Fabaceae</taxon>
        <taxon>Papilionoideae</taxon>
        <taxon>50 kb inversion clade</taxon>
        <taxon>NPAAA clade</taxon>
        <taxon>Hologalegina</taxon>
        <taxon>IRL clade</taxon>
        <taxon>Trifolieae</taxon>
        <taxon>Medicago</taxon>
    </lineage>
</organism>
<dbReference type="Proteomes" id="UP000002051">
    <property type="component" value="Chromosome 4"/>
</dbReference>
<keyword evidence="3" id="KW-0804">Transcription</keyword>
<evidence type="ECO:0000259" key="5">
    <source>
        <dbReference type="PROSITE" id="PS50888"/>
    </source>
</evidence>
<evidence type="ECO:0000313" key="6">
    <source>
        <dbReference type="EMBL" id="KEH31883.1"/>
    </source>
</evidence>
<keyword evidence="4" id="KW-0539">Nucleus</keyword>
<dbReference type="InterPro" id="IPR036638">
    <property type="entry name" value="HLH_DNA-bd_sf"/>
</dbReference>
<dbReference type="GO" id="GO:0005634">
    <property type="term" value="C:nucleus"/>
    <property type="evidence" value="ECO:0000318"/>
    <property type="project" value="GO_Central"/>
</dbReference>
<dbReference type="AlphaFoldDB" id="A0A072US61"/>
<evidence type="ECO:0000256" key="3">
    <source>
        <dbReference type="ARBA" id="ARBA00023163"/>
    </source>
</evidence>
<dbReference type="InterPro" id="IPR024097">
    <property type="entry name" value="bHLH_ZIP_TF"/>
</dbReference>
<dbReference type="PaxDb" id="3880-AES78613"/>
<reference evidence="7" key="3">
    <citation type="submission" date="2015-04" db="UniProtKB">
        <authorList>
            <consortium name="EnsemblPlants"/>
        </authorList>
    </citation>
    <scope>IDENTIFICATION</scope>
    <source>
        <strain evidence="7">cv. Jemalong A17</strain>
    </source>
</reference>
<sequence>MDEEKMKEEEKVSTATLAYPYSQMGSGSKTKESLNFEGESTSFFLTGGYTKSPPNGRGERREKISERIKMLEDLVPRYTKLVIGKTLMLYEIINYIQSLQHQVEIHAYVFSIFLHERINFILNMHSSIDCFPSKDHASLSN</sequence>
<protein>
    <submittedName>
        <fullName evidence="6">Basic helix loop helix (BHLH) DNA-binding superfamily protein, putative</fullName>
    </submittedName>
</protein>
<keyword evidence="8" id="KW-1185">Reference proteome</keyword>
<dbReference type="Gene3D" id="4.10.280.10">
    <property type="entry name" value="Helix-loop-helix DNA-binding domain"/>
    <property type="match status" value="1"/>
</dbReference>
<evidence type="ECO:0000313" key="8">
    <source>
        <dbReference type="Proteomes" id="UP000002051"/>
    </source>
</evidence>
<dbReference type="SUPFAM" id="SSF47459">
    <property type="entry name" value="HLH, helix-loop-helix DNA-binding domain"/>
    <property type="match status" value="1"/>
</dbReference>
<evidence type="ECO:0000256" key="2">
    <source>
        <dbReference type="ARBA" id="ARBA00023015"/>
    </source>
</evidence>
<dbReference type="GO" id="GO:0046983">
    <property type="term" value="F:protein dimerization activity"/>
    <property type="evidence" value="ECO:0007669"/>
    <property type="project" value="InterPro"/>
</dbReference>
<dbReference type="EMBL" id="CM001220">
    <property type="protein sequence ID" value="KEH31883.1"/>
    <property type="molecule type" value="Genomic_DNA"/>
</dbReference>
<comment type="subcellular location">
    <subcellularLocation>
        <location evidence="1">Nucleus</location>
    </subcellularLocation>
</comment>